<name>A0A4R2GYG7_9HYPH</name>
<reference evidence="3 4" key="1">
    <citation type="submission" date="2019-03" db="EMBL/GenBank/DDBJ databases">
        <title>Genomic Encyclopedia of Type Strains, Phase IV (KMG-IV): sequencing the most valuable type-strain genomes for metagenomic binning, comparative biology and taxonomic classification.</title>
        <authorList>
            <person name="Goeker M."/>
        </authorList>
    </citation>
    <scope>NUCLEOTIDE SEQUENCE [LARGE SCALE GENOMIC DNA]</scope>
    <source>
        <strain evidence="3 4">DSM 22958</strain>
    </source>
</reference>
<dbReference type="OrthoDB" id="8019615at2"/>
<dbReference type="EMBL" id="SLWL01000001">
    <property type="protein sequence ID" value="TCO16117.1"/>
    <property type="molecule type" value="Genomic_DNA"/>
</dbReference>
<organism evidence="3 4">
    <name type="scientific">Camelimonas lactis</name>
    <dbReference type="NCBI Taxonomy" id="659006"/>
    <lineage>
        <taxon>Bacteria</taxon>
        <taxon>Pseudomonadati</taxon>
        <taxon>Pseudomonadota</taxon>
        <taxon>Alphaproteobacteria</taxon>
        <taxon>Hyphomicrobiales</taxon>
        <taxon>Chelatococcaceae</taxon>
        <taxon>Camelimonas</taxon>
    </lineage>
</organism>
<evidence type="ECO:0000313" key="4">
    <source>
        <dbReference type="Proteomes" id="UP000294881"/>
    </source>
</evidence>
<feature type="region of interest" description="Disordered" evidence="1">
    <location>
        <begin position="143"/>
        <end position="172"/>
    </location>
</feature>
<evidence type="ECO:0000313" key="3">
    <source>
        <dbReference type="EMBL" id="TCO16117.1"/>
    </source>
</evidence>
<feature type="chain" id="PRO_5020497646" evidence="2">
    <location>
        <begin position="42"/>
        <end position="172"/>
    </location>
</feature>
<sequence>MNLPVRRMSLAMSIRARSIRAVSIATGLVSLGVLASAPALAQTPPPGCEKMQTLLLQRKSLVDGIQKLSKGGKKMDARAACGAFGKLVSNGAETVKWMESNKAWCQIPDNFLAGLKSDHEKAIGIRGQACKVAAQIQQMEKRARAQAAQGGGGGPLGGPGLTGQRSIPSGAL</sequence>
<gene>
    <name evidence="3" type="ORF">EV666_101368</name>
</gene>
<dbReference type="Proteomes" id="UP000294881">
    <property type="component" value="Unassembled WGS sequence"/>
</dbReference>
<protein>
    <submittedName>
        <fullName evidence="3">Uncharacterized protein</fullName>
    </submittedName>
</protein>
<evidence type="ECO:0000256" key="1">
    <source>
        <dbReference type="SAM" id="MobiDB-lite"/>
    </source>
</evidence>
<feature type="compositionally biased region" description="Polar residues" evidence="1">
    <location>
        <begin position="163"/>
        <end position="172"/>
    </location>
</feature>
<accession>A0A4R2GYG7</accession>
<dbReference type="RefSeq" id="WP_132002086.1">
    <property type="nucleotide sequence ID" value="NZ_JBHUNN010000002.1"/>
</dbReference>
<evidence type="ECO:0000256" key="2">
    <source>
        <dbReference type="SAM" id="SignalP"/>
    </source>
</evidence>
<comment type="caution">
    <text evidence="3">The sequence shown here is derived from an EMBL/GenBank/DDBJ whole genome shotgun (WGS) entry which is preliminary data.</text>
</comment>
<proteinExistence type="predicted"/>
<feature type="compositionally biased region" description="Gly residues" evidence="1">
    <location>
        <begin position="149"/>
        <end position="161"/>
    </location>
</feature>
<keyword evidence="2" id="KW-0732">Signal</keyword>
<keyword evidence="4" id="KW-1185">Reference proteome</keyword>
<dbReference type="AlphaFoldDB" id="A0A4R2GYG7"/>
<feature type="signal peptide" evidence="2">
    <location>
        <begin position="1"/>
        <end position="41"/>
    </location>
</feature>